<dbReference type="InterPro" id="IPR044823">
    <property type="entry name" value="ASIL1/2-like"/>
</dbReference>
<feature type="domain" description="Myb-like" evidence="2">
    <location>
        <begin position="52"/>
        <end position="122"/>
    </location>
</feature>
<evidence type="ECO:0000313" key="3">
    <source>
        <dbReference type="EMBL" id="CAH3166955.1"/>
    </source>
</evidence>
<dbReference type="PANTHER" id="PTHR31307:SF4">
    <property type="entry name" value="TRIHELIX TRANSCRIPTION FACTOR ASIL2"/>
    <property type="match status" value="1"/>
</dbReference>
<organism evidence="3 4">
    <name type="scientific">Porites lobata</name>
    <dbReference type="NCBI Taxonomy" id="104759"/>
    <lineage>
        <taxon>Eukaryota</taxon>
        <taxon>Metazoa</taxon>
        <taxon>Cnidaria</taxon>
        <taxon>Anthozoa</taxon>
        <taxon>Hexacorallia</taxon>
        <taxon>Scleractinia</taxon>
        <taxon>Fungiina</taxon>
        <taxon>Poritidae</taxon>
        <taxon>Porites</taxon>
    </lineage>
</organism>
<evidence type="ECO:0000313" key="4">
    <source>
        <dbReference type="Proteomes" id="UP001159405"/>
    </source>
</evidence>
<dbReference type="Pfam" id="PF13837">
    <property type="entry name" value="Myb_DNA-bind_4"/>
    <property type="match status" value="1"/>
</dbReference>
<dbReference type="PROSITE" id="PS50090">
    <property type="entry name" value="MYB_LIKE"/>
    <property type="match status" value="1"/>
</dbReference>
<dbReference type="Proteomes" id="UP001159405">
    <property type="component" value="Unassembled WGS sequence"/>
</dbReference>
<feature type="compositionally biased region" description="Polar residues" evidence="1">
    <location>
        <begin position="20"/>
        <end position="31"/>
    </location>
</feature>
<gene>
    <name evidence="3" type="ORF">PLOB_00007945</name>
</gene>
<feature type="region of interest" description="Disordered" evidence="1">
    <location>
        <begin position="20"/>
        <end position="61"/>
    </location>
</feature>
<dbReference type="InterPro" id="IPR044822">
    <property type="entry name" value="Myb_DNA-bind_4"/>
</dbReference>
<keyword evidence="4" id="KW-1185">Reference proteome</keyword>
<dbReference type="EMBL" id="CALNXK010000139">
    <property type="protein sequence ID" value="CAH3166955.1"/>
    <property type="molecule type" value="Genomic_DNA"/>
</dbReference>
<name>A0ABN8QRM6_9CNID</name>
<dbReference type="SMART" id="SM00717">
    <property type="entry name" value="SANT"/>
    <property type="match status" value="1"/>
</dbReference>
<proteinExistence type="predicted"/>
<evidence type="ECO:0000259" key="2">
    <source>
        <dbReference type="PROSITE" id="PS50090"/>
    </source>
</evidence>
<accession>A0ABN8QRM6</accession>
<dbReference type="Gene3D" id="1.10.10.60">
    <property type="entry name" value="Homeodomain-like"/>
    <property type="match status" value="1"/>
</dbReference>
<dbReference type="PANTHER" id="PTHR31307">
    <property type="entry name" value="TRIHELIX TRANSCRIPTION FACTOR ASIL2"/>
    <property type="match status" value="1"/>
</dbReference>
<feature type="non-terminal residue" evidence="3">
    <location>
        <position position="1"/>
    </location>
</feature>
<reference evidence="3 4" key="1">
    <citation type="submission" date="2022-05" db="EMBL/GenBank/DDBJ databases">
        <authorList>
            <consortium name="Genoscope - CEA"/>
            <person name="William W."/>
        </authorList>
    </citation>
    <scope>NUCLEOTIDE SEQUENCE [LARGE SCALE GENOMIC DNA]</scope>
</reference>
<evidence type="ECO:0000256" key="1">
    <source>
        <dbReference type="SAM" id="MobiDB-lite"/>
    </source>
</evidence>
<protein>
    <recommendedName>
        <fullName evidence="2">Myb-like domain-containing protein</fullName>
    </recommendedName>
</protein>
<sequence length="140" mass="16214">FPYYPQPQYAVPPFYGSQLQGAQEIHSSSVRPHSDLPGLQLQENSHSSSSSTGPKKKNRWTDTEEKILVELFRENEDKLRYKAFSSPEWLSIARQLQSRCKEQNVDSDKTPQQCKNKLANLTKKYKNTKDKLRSTGYGRY</sequence>
<dbReference type="InterPro" id="IPR001005">
    <property type="entry name" value="SANT/Myb"/>
</dbReference>
<comment type="caution">
    <text evidence="3">The sequence shown here is derived from an EMBL/GenBank/DDBJ whole genome shotgun (WGS) entry which is preliminary data.</text>
</comment>